<proteinExistence type="predicted"/>
<sequence length="838" mass="90965">MDKTSDLASAAATTSSLNFSTSVTSTSNNNKTEDDAAANQVSPLNEGNCRDIGSINAADDPNHFQHTANKMSKDCVRQNLENSGRAPSSNAFTAAALVKCNNPNDVNTIPSYSANGWGNAKDDASSSSTNPVAPITLSTAPFKNSLLSAALLSEIPHHRNQSTQLSLFNLSINTTTGKEFTVTVDPFTSVECLKQIISKKLKLVQDRICLLHHDRQLRGGMLHENNLTEDSKVILILNVETGLSAQRGENTVLQALASLSDAQINNFIDGKTPLNLNIHLGGYTIFVQLHMSCSVTRVVRKRINYGTLRPRSERRSAKCLRCVNANGITADASVSTSPPGTALNAAAPSALTTACSSSLLHKTSHRRKYRHYQRHRNRHRHHHHRCERNHTALAREMIDKNSTSLKGNDAAMSPKFIGSRFISSCGSSLTSMCTNSAPLLPSSDRCVIFGSLDRKDSDDLTKDNSTLAEASRNLTQTLRKLSNEMFTKTTDYSENEEELSKDETVVESMKGHGKCVYSRTFSGTLNPALQDKYGRPKNGVSMIVHILNSLLSDGVQDSCETAIRFDGPSTSTATPANGPTGMAHHSSRNGKQTSKYHQDRFYVKCLKVFSFAAPFTNNAPESMQTAISLLNTFSHNRCNEGNATDIMPNKSYATLDNGFDIQPSTSSAASCGSLGVAATPSASDSIANAISSHYTHHHNHYNILCHPAGVDERKVCQCHYRLLNQHGVREREYTCVKCAIDLQNMKTKSKIDRLRLVMLESKQKREARKLKVVPHVEQNVSTATSTVAAANLATLAIATSSATSSSTATNEAITAATTDTSSNQVSLNQIVKKADTVT</sequence>
<dbReference type="SMART" id="SM00213">
    <property type="entry name" value="UBQ"/>
    <property type="match status" value="1"/>
</dbReference>
<protein>
    <submittedName>
        <fullName evidence="5">Ubiquitin-like domain-containing protein</fullName>
    </submittedName>
</protein>
<evidence type="ECO:0000256" key="2">
    <source>
        <dbReference type="ARBA" id="ARBA00023242"/>
    </source>
</evidence>
<accession>A0A1B0AGP3</accession>
<keyword evidence="6" id="KW-1185">Reference proteome</keyword>
<dbReference type="PANTHER" id="PTHR23010">
    <property type="entry name" value="MIDNOLIN"/>
    <property type="match status" value="1"/>
</dbReference>
<evidence type="ECO:0000313" key="6">
    <source>
        <dbReference type="Proteomes" id="UP000092445"/>
    </source>
</evidence>
<dbReference type="InterPro" id="IPR039336">
    <property type="entry name" value="Midnolin"/>
</dbReference>
<keyword evidence="2" id="KW-0539">Nucleus</keyword>
<dbReference type="EnsemblMetazoa" id="GPAI045138-RA">
    <property type="protein sequence ID" value="GPAI045138-PA"/>
    <property type="gene ID" value="GPAI045138"/>
</dbReference>
<feature type="compositionally biased region" description="Polar residues" evidence="3">
    <location>
        <begin position="568"/>
        <end position="577"/>
    </location>
</feature>
<dbReference type="SUPFAM" id="SSF54236">
    <property type="entry name" value="Ubiquitin-like"/>
    <property type="match status" value="1"/>
</dbReference>
<organism evidence="5 6">
    <name type="scientific">Glossina pallidipes</name>
    <name type="common">Tsetse fly</name>
    <dbReference type="NCBI Taxonomy" id="7398"/>
    <lineage>
        <taxon>Eukaryota</taxon>
        <taxon>Metazoa</taxon>
        <taxon>Ecdysozoa</taxon>
        <taxon>Arthropoda</taxon>
        <taxon>Hexapoda</taxon>
        <taxon>Insecta</taxon>
        <taxon>Pterygota</taxon>
        <taxon>Neoptera</taxon>
        <taxon>Endopterygota</taxon>
        <taxon>Diptera</taxon>
        <taxon>Brachycera</taxon>
        <taxon>Muscomorpha</taxon>
        <taxon>Hippoboscoidea</taxon>
        <taxon>Glossinidae</taxon>
        <taxon>Glossina</taxon>
    </lineage>
</organism>
<comment type="subcellular location">
    <subcellularLocation>
        <location evidence="1">Nucleus</location>
    </subcellularLocation>
</comment>
<reference evidence="5" key="2">
    <citation type="submission" date="2020-05" db="UniProtKB">
        <authorList>
            <consortium name="EnsemblMetazoa"/>
        </authorList>
    </citation>
    <scope>IDENTIFICATION</scope>
    <source>
        <strain evidence="5">IAEA</strain>
    </source>
</reference>
<evidence type="ECO:0000256" key="3">
    <source>
        <dbReference type="SAM" id="MobiDB-lite"/>
    </source>
</evidence>
<evidence type="ECO:0000259" key="4">
    <source>
        <dbReference type="PROSITE" id="PS50053"/>
    </source>
</evidence>
<feature type="compositionally biased region" description="Low complexity" evidence="3">
    <location>
        <begin position="1"/>
        <end position="30"/>
    </location>
</feature>
<dbReference type="InterPro" id="IPR029071">
    <property type="entry name" value="Ubiquitin-like_domsf"/>
</dbReference>
<dbReference type="PROSITE" id="PS50053">
    <property type="entry name" value="UBIQUITIN_2"/>
    <property type="match status" value="1"/>
</dbReference>
<dbReference type="GO" id="GO:0005634">
    <property type="term" value="C:nucleus"/>
    <property type="evidence" value="ECO:0007669"/>
    <property type="project" value="UniProtKB-SubCell"/>
</dbReference>
<name>A0A1B0AGP3_GLOPL</name>
<dbReference type="AlphaFoldDB" id="A0A1B0AGP3"/>
<evidence type="ECO:0000256" key="1">
    <source>
        <dbReference type="ARBA" id="ARBA00004123"/>
    </source>
</evidence>
<dbReference type="Proteomes" id="UP000092445">
    <property type="component" value="Unassembled WGS sequence"/>
</dbReference>
<feature type="region of interest" description="Disordered" evidence="3">
    <location>
        <begin position="1"/>
        <end position="63"/>
    </location>
</feature>
<dbReference type="InterPro" id="IPR000626">
    <property type="entry name" value="Ubiquitin-like_dom"/>
</dbReference>
<reference evidence="6" key="1">
    <citation type="submission" date="2014-03" db="EMBL/GenBank/DDBJ databases">
        <authorList>
            <person name="Aksoy S."/>
            <person name="Warren W."/>
            <person name="Wilson R.K."/>
        </authorList>
    </citation>
    <scope>NUCLEOTIDE SEQUENCE [LARGE SCALE GENOMIC DNA]</scope>
    <source>
        <strain evidence="6">IAEA</strain>
    </source>
</reference>
<dbReference type="PANTHER" id="PTHR23010:SF1">
    <property type="entry name" value="MIDNOLIN"/>
    <property type="match status" value="1"/>
</dbReference>
<evidence type="ECO:0000313" key="5">
    <source>
        <dbReference type="EnsemblMetazoa" id="GPAI045138-PA"/>
    </source>
</evidence>
<feature type="domain" description="Ubiquitin-like" evidence="4">
    <location>
        <begin position="168"/>
        <end position="242"/>
    </location>
</feature>
<dbReference type="VEuPathDB" id="VectorBase:GPAI045138"/>
<dbReference type="Gene3D" id="3.10.20.90">
    <property type="entry name" value="Phosphatidylinositol 3-kinase Catalytic Subunit, Chain A, domain 1"/>
    <property type="match status" value="1"/>
</dbReference>
<feature type="region of interest" description="Disordered" evidence="3">
    <location>
        <begin position="566"/>
        <end position="594"/>
    </location>
</feature>